<dbReference type="EMBL" id="MLFK01000007">
    <property type="protein sequence ID" value="OIV41373.1"/>
    <property type="molecule type" value="Genomic_DNA"/>
</dbReference>
<comment type="caution">
    <text evidence="1">The sequence shown here is derived from an EMBL/GenBank/DDBJ whole genome shotgun (WGS) entry which is preliminary data.</text>
</comment>
<organism evidence="1 2">
    <name type="scientific">Flavobacterium johnsoniae</name>
    <name type="common">Cytophaga johnsonae</name>
    <dbReference type="NCBI Taxonomy" id="986"/>
    <lineage>
        <taxon>Bacteria</taxon>
        <taxon>Pseudomonadati</taxon>
        <taxon>Bacteroidota</taxon>
        <taxon>Flavobacteriia</taxon>
        <taxon>Flavobacteriales</taxon>
        <taxon>Flavobacteriaceae</taxon>
        <taxon>Flavobacterium</taxon>
    </lineage>
</organism>
<proteinExistence type="predicted"/>
<evidence type="ECO:0000313" key="1">
    <source>
        <dbReference type="EMBL" id="OIV41373.1"/>
    </source>
</evidence>
<protein>
    <submittedName>
        <fullName evidence="1">Uncharacterized protein</fullName>
    </submittedName>
</protein>
<dbReference type="AlphaFoldDB" id="A0A1J7BRY6"/>
<dbReference type="Proteomes" id="UP000182826">
    <property type="component" value="Unassembled WGS sequence"/>
</dbReference>
<sequence>MLSTLCCGVTCEDFFFVEMTRLRLFFKKFYKSSEGTKHIVGKDFNPSMTKKCMDGFYVQDKEMY</sequence>
<evidence type="ECO:0000313" key="2">
    <source>
        <dbReference type="Proteomes" id="UP000182826"/>
    </source>
</evidence>
<reference evidence="1 2" key="1">
    <citation type="submission" date="2016-10" db="EMBL/GenBank/DDBJ databases">
        <title>Draft Genome Sequence of Rhizobacteria Flavobacterium johnsoniae CI04.</title>
        <authorList>
            <person name="Bravo J.I."/>
            <person name="Lozano G.L."/>
            <person name="Handelsman J."/>
        </authorList>
    </citation>
    <scope>NUCLEOTIDE SEQUENCE [LARGE SCALE GENOMIC DNA]</scope>
    <source>
        <strain evidence="1 2">CI04</strain>
    </source>
</reference>
<accession>A0A1J7BRY6</accession>
<gene>
    <name evidence="1" type="ORF">BKM63_12580</name>
</gene>
<name>A0A1J7BRY6_FLAJO</name>
<keyword evidence="2" id="KW-1185">Reference proteome</keyword>